<dbReference type="InterPro" id="IPR035956">
    <property type="entry name" value="RimP_N_sf"/>
</dbReference>
<comment type="similarity">
    <text evidence="3">Belongs to the RimP family.</text>
</comment>
<keyword evidence="6" id="KW-1185">Reference proteome</keyword>
<comment type="caution">
    <text evidence="5">The sequence shown here is derived from an EMBL/GenBank/DDBJ whole genome shotgun (WGS) entry which is preliminary data.</text>
</comment>
<dbReference type="Gene3D" id="3.30.300.70">
    <property type="entry name" value="RimP-like superfamily, N-terminal"/>
    <property type="match status" value="1"/>
</dbReference>
<name>A0ABY0IBV9_9BACT</name>
<dbReference type="InterPro" id="IPR028989">
    <property type="entry name" value="RimP_N"/>
</dbReference>
<dbReference type="SUPFAM" id="SSF75420">
    <property type="entry name" value="YhbC-like, N-terminal domain"/>
    <property type="match status" value="1"/>
</dbReference>
<keyword evidence="1 3" id="KW-0963">Cytoplasm</keyword>
<dbReference type="InterPro" id="IPR003728">
    <property type="entry name" value="Ribosome_maturation_RimP"/>
</dbReference>
<evidence type="ECO:0000313" key="6">
    <source>
        <dbReference type="Proteomes" id="UP000443582"/>
    </source>
</evidence>
<dbReference type="EMBL" id="QDKL01000004">
    <property type="protein sequence ID" value="RZF20436.1"/>
    <property type="molecule type" value="Genomic_DNA"/>
</dbReference>
<organism evidence="5 6">
    <name type="scientific">Halobacteriovorax vibrionivorans</name>
    <dbReference type="NCBI Taxonomy" id="2152716"/>
    <lineage>
        <taxon>Bacteria</taxon>
        <taxon>Pseudomonadati</taxon>
        <taxon>Bdellovibrionota</taxon>
        <taxon>Bacteriovoracia</taxon>
        <taxon>Bacteriovoracales</taxon>
        <taxon>Halobacteriovoraceae</taxon>
        <taxon>Halobacteriovorax</taxon>
    </lineage>
</organism>
<proteinExistence type="inferred from homology"/>
<evidence type="ECO:0000256" key="1">
    <source>
        <dbReference type="ARBA" id="ARBA00022490"/>
    </source>
</evidence>
<dbReference type="HAMAP" id="MF_01077">
    <property type="entry name" value="RimP"/>
    <property type="match status" value="1"/>
</dbReference>
<dbReference type="PANTHER" id="PTHR33867:SF1">
    <property type="entry name" value="RIBOSOME MATURATION FACTOR RIMP"/>
    <property type="match status" value="1"/>
</dbReference>
<gene>
    <name evidence="3" type="primary">rimP</name>
    <name evidence="5" type="ORF">DAY19_14850</name>
</gene>
<dbReference type="RefSeq" id="WP_115363906.1">
    <property type="nucleotide sequence ID" value="NZ_QDKL01000004.1"/>
</dbReference>
<comment type="subcellular location">
    <subcellularLocation>
        <location evidence="3">Cytoplasm</location>
    </subcellularLocation>
</comment>
<protein>
    <recommendedName>
        <fullName evidence="3">Ribosome maturation factor RimP</fullName>
    </recommendedName>
</protein>
<evidence type="ECO:0000259" key="4">
    <source>
        <dbReference type="Pfam" id="PF02576"/>
    </source>
</evidence>
<sequence length="171" mass="19653">MNLNVEYKGIEKKFYELSQAIVSEAGYYLYDMEYIKGSKTLRVYIMNKETNTAVIEDCVAVDRAFSEPMESADWIPDDIVLEVSSPGMFRKIKTREHFDLSKGQRILVELNKKFGDLFQGENFDKKTANTKKVLCVLNDVGDDYIEVNLDSDFDLKLNLNDINKVALEPEV</sequence>
<evidence type="ECO:0000256" key="3">
    <source>
        <dbReference type="HAMAP-Rule" id="MF_01077"/>
    </source>
</evidence>
<keyword evidence="2 3" id="KW-0690">Ribosome biogenesis</keyword>
<dbReference type="PANTHER" id="PTHR33867">
    <property type="entry name" value="RIBOSOME MATURATION FACTOR RIMP"/>
    <property type="match status" value="1"/>
</dbReference>
<evidence type="ECO:0000256" key="2">
    <source>
        <dbReference type="ARBA" id="ARBA00022517"/>
    </source>
</evidence>
<accession>A0ABY0IBV9</accession>
<feature type="domain" description="Ribosome maturation factor RimP N-terminal" evidence="4">
    <location>
        <begin position="19"/>
        <end position="88"/>
    </location>
</feature>
<reference evidence="6" key="1">
    <citation type="journal article" date="2019" name="Int. J. Syst. Evol. Microbiol.">
        <title>Halobacteriovorax valvorus sp. nov., a novel prokaryotic predator isolated from coastal seawater of China.</title>
        <authorList>
            <person name="Chen M.-X."/>
        </authorList>
    </citation>
    <scope>NUCLEOTIDE SEQUENCE [LARGE SCALE GENOMIC DNA]</scope>
    <source>
        <strain evidence="6">BL9</strain>
    </source>
</reference>
<comment type="function">
    <text evidence="3">Required for maturation of 30S ribosomal subunits.</text>
</comment>
<evidence type="ECO:0000313" key="5">
    <source>
        <dbReference type="EMBL" id="RZF20436.1"/>
    </source>
</evidence>
<dbReference type="Pfam" id="PF02576">
    <property type="entry name" value="RimP_N"/>
    <property type="match status" value="1"/>
</dbReference>
<dbReference type="Proteomes" id="UP000443582">
    <property type="component" value="Unassembled WGS sequence"/>
</dbReference>